<evidence type="ECO:0000256" key="1">
    <source>
        <dbReference type="SAM" id="SignalP"/>
    </source>
</evidence>
<dbReference type="EMBL" id="ACGU01000089">
    <property type="protein sequence ID" value="EEJ71305.1"/>
    <property type="molecule type" value="Genomic_DNA"/>
</dbReference>
<dbReference type="PATRIC" id="fig|525365.8.peg.1642"/>
<dbReference type="HOGENOM" id="CLU_105830_0_0_9"/>
<feature type="chain" id="PRO_5039683262" evidence="1">
    <location>
        <begin position="29"/>
        <end position="221"/>
    </location>
</feature>
<keyword evidence="3" id="KW-1185">Reference proteome</keyword>
<dbReference type="Proteomes" id="UP000005583">
    <property type="component" value="Unassembled WGS sequence"/>
</dbReference>
<evidence type="ECO:0000313" key="2">
    <source>
        <dbReference type="EMBL" id="EEJ71305.1"/>
    </source>
</evidence>
<accession>C2EQ84</accession>
<dbReference type="RefSeq" id="WP_007127073.1">
    <property type="nucleotide sequence ID" value="NZ_AZFO01000049.1"/>
</dbReference>
<proteinExistence type="predicted"/>
<reference evidence="2 3" key="1">
    <citation type="submission" date="2009-01" db="EMBL/GenBank/DDBJ databases">
        <authorList>
            <person name="Qin X."/>
            <person name="Bachman B."/>
            <person name="Battles P."/>
            <person name="Bell A."/>
            <person name="Bess C."/>
            <person name="Bickham C."/>
            <person name="Chaboub L."/>
            <person name="Chen D."/>
            <person name="Coyle M."/>
            <person name="Deiros D.R."/>
            <person name="Dinh H."/>
            <person name="Forbes L."/>
            <person name="Fowler G."/>
            <person name="Francisco L."/>
            <person name="Fu Q."/>
            <person name="Gubbala S."/>
            <person name="Hale W."/>
            <person name="Han Y."/>
            <person name="Hemphill L."/>
            <person name="Highlander S.K."/>
            <person name="Hirani K."/>
            <person name="Hogues M."/>
            <person name="Jackson L."/>
            <person name="Jakkamsetti A."/>
            <person name="Javaid M."/>
            <person name="Jiang H."/>
            <person name="Korchina V."/>
            <person name="Kovar C."/>
            <person name="Lara F."/>
            <person name="Lee S."/>
            <person name="Mata R."/>
            <person name="Mathew T."/>
            <person name="Moen C."/>
            <person name="Morales K."/>
            <person name="Munidasa M."/>
            <person name="Nazareth L."/>
            <person name="Ngo R."/>
            <person name="Nguyen L."/>
            <person name="Okwuonu G."/>
            <person name="Ongeri F."/>
            <person name="Patil S."/>
            <person name="Petrosino J."/>
            <person name="Pham C."/>
            <person name="Pham P."/>
            <person name="Pu L.-L."/>
            <person name="Puazo M."/>
            <person name="Raj R."/>
            <person name="Reid J."/>
            <person name="Rouhana J."/>
            <person name="Saada N."/>
            <person name="Shang Y."/>
            <person name="Simmons D."/>
            <person name="Thornton R."/>
            <person name="Warren J."/>
            <person name="Weissenberger G."/>
            <person name="Zhang J."/>
            <person name="Zhang L."/>
            <person name="Zhou C."/>
            <person name="Zhu D."/>
            <person name="Muzny D."/>
            <person name="Worley K."/>
            <person name="Gibbs R."/>
        </authorList>
    </citation>
    <scope>NUCLEOTIDE SEQUENCE [LARGE SCALE GENOMIC DNA]</scope>
    <source>
        <strain evidence="2 3">DSM 16047</strain>
    </source>
</reference>
<name>C2EQ84_9LACO</name>
<dbReference type="eggNOG" id="ENOG50309PD">
    <property type="taxonomic scope" value="Bacteria"/>
</dbReference>
<gene>
    <name evidence="2" type="ORF">HMPREF0548_1830</name>
</gene>
<dbReference type="AlphaFoldDB" id="C2EQ84"/>
<evidence type="ECO:0000313" key="3">
    <source>
        <dbReference type="Proteomes" id="UP000005583"/>
    </source>
</evidence>
<comment type="caution">
    <text evidence="2">The sequence shown here is derived from an EMBL/GenBank/DDBJ whole genome shotgun (WGS) entry which is preliminary data.</text>
</comment>
<feature type="signal peptide" evidence="1">
    <location>
        <begin position="1"/>
        <end position="28"/>
    </location>
</feature>
<sequence>MKFNKKILFSSAIVAGLFLSTATTTVHATASSAPKTTNVNPKAVIETKPKLTKQGYILRVKNSKDADLIYVGKANYKYALKHYKAFKGKTLSPKKVQNVKFRVEKVVRFHGNISGAPLYLVASKDKKYSCWTTQAMLQYYYLNSKAMRGVTKPLLRIGNRSANKDITSLKNKQNKRDFNAATKAAKKLKGSQKKFVMASLKQLKKDGNINVEGDNLLLFGF</sequence>
<protein>
    <submittedName>
        <fullName evidence="2">Uncharacterized protein</fullName>
    </submittedName>
</protein>
<organism evidence="2 3">
    <name type="scientific">Lactobacillus ultunensis DSM 16047</name>
    <dbReference type="NCBI Taxonomy" id="525365"/>
    <lineage>
        <taxon>Bacteria</taxon>
        <taxon>Bacillati</taxon>
        <taxon>Bacillota</taxon>
        <taxon>Bacilli</taxon>
        <taxon>Lactobacillales</taxon>
        <taxon>Lactobacillaceae</taxon>
        <taxon>Lactobacillus</taxon>
    </lineage>
</organism>
<keyword evidence="1" id="KW-0732">Signal</keyword>
<dbReference type="OrthoDB" id="2319138at2"/>